<dbReference type="AlphaFoldDB" id="A0A0A9CH46"/>
<evidence type="ECO:0000313" key="2">
    <source>
        <dbReference type="EMBL" id="JAD74911.1"/>
    </source>
</evidence>
<organism evidence="2">
    <name type="scientific">Arundo donax</name>
    <name type="common">Giant reed</name>
    <name type="synonym">Donax arundinaceus</name>
    <dbReference type="NCBI Taxonomy" id="35708"/>
    <lineage>
        <taxon>Eukaryota</taxon>
        <taxon>Viridiplantae</taxon>
        <taxon>Streptophyta</taxon>
        <taxon>Embryophyta</taxon>
        <taxon>Tracheophyta</taxon>
        <taxon>Spermatophyta</taxon>
        <taxon>Magnoliopsida</taxon>
        <taxon>Liliopsida</taxon>
        <taxon>Poales</taxon>
        <taxon>Poaceae</taxon>
        <taxon>PACMAD clade</taxon>
        <taxon>Arundinoideae</taxon>
        <taxon>Arundineae</taxon>
        <taxon>Arundo</taxon>
    </lineage>
</organism>
<accession>A0A0A9CH46</accession>
<dbReference type="EMBL" id="GBRH01222984">
    <property type="protein sequence ID" value="JAD74911.1"/>
    <property type="molecule type" value="Transcribed_RNA"/>
</dbReference>
<name>A0A0A9CH46_ARUDO</name>
<protein>
    <submittedName>
        <fullName evidence="2">E3 ubiquitin protein ligase upl2, putative</fullName>
    </submittedName>
</protein>
<reference evidence="2" key="1">
    <citation type="submission" date="2014-09" db="EMBL/GenBank/DDBJ databases">
        <authorList>
            <person name="Magalhaes I.L.F."/>
            <person name="Oliveira U."/>
            <person name="Santos F.R."/>
            <person name="Vidigal T.H.D.A."/>
            <person name="Brescovit A.D."/>
            <person name="Santos A.J."/>
        </authorList>
    </citation>
    <scope>NUCLEOTIDE SEQUENCE</scope>
    <source>
        <tissue evidence="2">Shoot tissue taken approximately 20 cm above the soil surface</tissue>
    </source>
</reference>
<keyword evidence="1" id="KW-0732">Signal</keyword>
<reference evidence="2" key="2">
    <citation type="journal article" date="2015" name="Data Brief">
        <title>Shoot transcriptome of the giant reed, Arundo donax.</title>
        <authorList>
            <person name="Barrero R.A."/>
            <person name="Guerrero F.D."/>
            <person name="Moolhuijzen P."/>
            <person name="Goolsby J.A."/>
            <person name="Tidwell J."/>
            <person name="Bellgard S.E."/>
            <person name="Bellgard M.I."/>
        </authorList>
    </citation>
    <scope>NUCLEOTIDE SEQUENCE</scope>
    <source>
        <tissue evidence="2">Shoot tissue taken approximately 20 cm above the soil surface</tissue>
    </source>
</reference>
<proteinExistence type="predicted"/>
<feature type="chain" id="PRO_5002046058" evidence="1">
    <location>
        <begin position="19"/>
        <end position="43"/>
    </location>
</feature>
<feature type="signal peptide" evidence="1">
    <location>
        <begin position="1"/>
        <end position="18"/>
    </location>
</feature>
<evidence type="ECO:0000256" key="1">
    <source>
        <dbReference type="SAM" id="SignalP"/>
    </source>
</evidence>
<sequence length="43" mass="5018">MHFFNFFCSMYCLRQVLGLRSEVQGWFLPSCPSCKITILPTCI</sequence>